<feature type="transmembrane region" description="Helical" evidence="8">
    <location>
        <begin position="189"/>
        <end position="208"/>
    </location>
</feature>
<dbReference type="RefSeq" id="WP_189009213.1">
    <property type="nucleotide sequence ID" value="NZ_BMHE01000004.1"/>
</dbReference>
<feature type="transmembrane region" description="Helical" evidence="8">
    <location>
        <begin position="306"/>
        <end position="327"/>
    </location>
</feature>
<evidence type="ECO:0000256" key="3">
    <source>
        <dbReference type="ARBA" id="ARBA00022448"/>
    </source>
</evidence>
<gene>
    <name evidence="9" type="ORF">GCM10008018_12660</name>
</gene>
<protein>
    <submittedName>
        <fullName evidence="9">Germination protein</fullName>
    </submittedName>
</protein>
<sequence length="373" mass="41569">MLELDKGMISARQFTIIVILLMIGDSILIMPSDVASNAHQDAWIAGLLGIGYGLMATWNFTLLGGLYPKLSLIQYTPIIAGKWLGAVINIIFLIYFMLTTMAVSWEIGDFITSNVMPETPIEVVELLFYGVMIFAVRLGLGPIIRAGEVFFPWVILILLVLIFMLAPAMELSQVKPIMEHGVKPVLLGMLQAGTFPFVELFCLLMIIPHIKDSEKVRKNFLIGALLGGIALEILLSQSILVLGEYLTGNTLYVSYALAKQVNVGNFLQRVESLIAVLWIITTFIKTTIHFYALNVGIAQFLKLKDYKILTIPTAAICYALIFLSAPNTTYFNEVASKQWPFYDMTIGLAIPLLLLVVYFIRKNKLKRMSGMNT</sequence>
<evidence type="ECO:0000256" key="7">
    <source>
        <dbReference type="ARBA" id="ARBA00023136"/>
    </source>
</evidence>
<evidence type="ECO:0000313" key="9">
    <source>
        <dbReference type="EMBL" id="GGI45537.1"/>
    </source>
</evidence>
<name>A0ABQ2BTM0_9BACL</name>
<evidence type="ECO:0000313" key="10">
    <source>
        <dbReference type="Proteomes" id="UP000615455"/>
    </source>
</evidence>
<keyword evidence="10" id="KW-1185">Reference proteome</keyword>
<feature type="transmembrane region" description="Helical" evidence="8">
    <location>
        <begin position="42"/>
        <end position="62"/>
    </location>
</feature>
<keyword evidence="3" id="KW-0813">Transport</keyword>
<keyword evidence="4" id="KW-0309">Germination</keyword>
<evidence type="ECO:0000256" key="2">
    <source>
        <dbReference type="ARBA" id="ARBA00007998"/>
    </source>
</evidence>
<feature type="transmembrane region" description="Helical" evidence="8">
    <location>
        <begin position="339"/>
        <end position="360"/>
    </location>
</feature>
<evidence type="ECO:0000256" key="4">
    <source>
        <dbReference type="ARBA" id="ARBA00022544"/>
    </source>
</evidence>
<evidence type="ECO:0000256" key="1">
    <source>
        <dbReference type="ARBA" id="ARBA00004141"/>
    </source>
</evidence>
<reference evidence="10" key="1">
    <citation type="journal article" date="2019" name="Int. J. Syst. Evol. Microbiol.">
        <title>The Global Catalogue of Microorganisms (GCM) 10K type strain sequencing project: providing services to taxonomists for standard genome sequencing and annotation.</title>
        <authorList>
            <consortium name="The Broad Institute Genomics Platform"/>
            <consortium name="The Broad Institute Genome Sequencing Center for Infectious Disease"/>
            <person name="Wu L."/>
            <person name="Ma J."/>
        </authorList>
    </citation>
    <scope>NUCLEOTIDE SEQUENCE [LARGE SCALE GENOMIC DNA]</scope>
    <source>
        <strain evidence="10">CGMCC 1.15043</strain>
    </source>
</reference>
<keyword evidence="5 8" id="KW-0812">Transmembrane</keyword>
<feature type="transmembrane region" description="Helical" evidence="8">
    <location>
        <begin position="220"/>
        <end position="242"/>
    </location>
</feature>
<feature type="transmembrane region" description="Helical" evidence="8">
    <location>
        <begin position="273"/>
        <end position="294"/>
    </location>
</feature>
<proteinExistence type="inferred from homology"/>
<feature type="transmembrane region" description="Helical" evidence="8">
    <location>
        <begin position="149"/>
        <end position="169"/>
    </location>
</feature>
<dbReference type="InterPro" id="IPR004761">
    <property type="entry name" value="Spore_GerAB"/>
</dbReference>
<feature type="transmembrane region" description="Helical" evidence="8">
    <location>
        <begin position="83"/>
        <end position="103"/>
    </location>
</feature>
<dbReference type="PANTHER" id="PTHR34975:SF2">
    <property type="entry name" value="SPORE GERMINATION PROTEIN A2"/>
    <property type="match status" value="1"/>
</dbReference>
<comment type="subcellular location">
    <subcellularLocation>
        <location evidence="1">Membrane</location>
        <topology evidence="1">Multi-pass membrane protein</topology>
    </subcellularLocation>
</comment>
<accession>A0ABQ2BTM0</accession>
<feature type="transmembrane region" description="Helical" evidence="8">
    <location>
        <begin position="12"/>
        <end position="30"/>
    </location>
</feature>
<dbReference type="PANTHER" id="PTHR34975">
    <property type="entry name" value="SPORE GERMINATION PROTEIN A2"/>
    <property type="match status" value="1"/>
</dbReference>
<feature type="transmembrane region" description="Helical" evidence="8">
    <location>
        <begin position="123"/>
        <end position="140"/>
    </location>
</feature>
<dbReference type="Pfam" id="PF03845">
    <property type="entry name" value="Spore_permease"/>
    <property type="match status" value="1"/>
</dbReference>
<dbReference type="EMBL" id="BMHE01000004">
    <property type="protein sequence ID" value="GGI45537.1"/>
    <property type="molecule type" value="Genomic_DNA"/>
</dbReference>
<evidence type="ECO:0000256" key="5">
    <source>
        <dbReference type="ARBA" id="ARBA00022692"/>
    </source>
</evidence>
<evidence type="ECO:0000256" key="6">
    <source>
        <dbReference type="ARBA" id="ARBA00022989"/>
    </source>
</evidence>
<keyword evidence="7 8" id="KW-0472">Membrane</keyword>
<dbReference type="NCBIfam" id="TIGR00912">
    <property type="entry name" value="2A0309"/>
    <property type="match status" value="1"/>
</dbReference>
<evidence type="ECO:0000256" key="8">
    <source>
        <dbReference type="SAM" id="Phobius"/>
    </source>
</evidence>
<dbReference type="Gene3D" id="1.20.1740.10">
    <property type="entry name" value="Amino acid/polyamine transporter I"/>
    <property type="match status" value="1"/>
</dbReference>
<comment type="similarity">
    <text evidence="2">Belongs to the amino acid-polyamine-organocation (APC) superfamily. Spore germination protein (SGP) (TC 2.A.3.9) family.</text>
</comment>
<organism evidence="9 10">
    <name type="scientific">Paenibacillus marchantiophytorum</name>
    <dbReference type="NCBI Taxonomy" id="1619310"/>
    <lineage>
        <taxon>Bacteria</taxon>
        <taxon>Bacillati</taxon>
        <taxon>Bacillota</taxon>
        <taxon>Bacilli</taxon>
        <taxon>Bacillales</taxon>
        <taxon>Paenibacillaceae</taxon>
        <taxon>Paenibacillus</taxon>
    </lineage>
</organism>
<comment type="caution">
    <text evidence="9">The sequence shown here is derived from an EMBL/GenBank/DDBJ whole genome shotgun (WGS) entry which is preliminary data.</text>
</comment>
<dbReference type="Proteomes" id="UP000615455">
    <property type="component" value="Unassembled WGS sequence"/>
</dbReference>
<keyword evidence="6 8" id="KW-1133">Transmembrane helix</keyword>